<keyword evidence="1" id="KW-0812">Transmembrane</keyword>
<keyword evidence="1" id="KW-1133">Transmembrane helix</keyword>
<keyword evidence="1" id="KW-0472">Membrane</keyword>
<evidence type="ECO:0000313" key="2">
    <source>
        <dbReference type="EMBL" id="BBY21363.1"/>
    </source>
</evidence>
<protein>
    <submittedName>
        <fullName evidence="2">Membrane protein</fullName>
    </submittedName>
</protein>
<dbReference type="Proteomes" id="UP000467130">
    <property type="component" value="Chromosome"/>
</dbReference>
<name>A0A7I7Q517_9MYCO</name>
<organism evidence="2 3">
    <name type="scientific">Mycobacterium stomatepiae</name>
    <dbReference type="NCBI Taxonomy" id="470076"/>
    <lineage>
        <taxon>Bacteria</taxon>
        <taxon>Bacillati</taxon>
        <taxon>Actinomycetota</taxon>
        <taxon>Actinomycetes</taxon>
        <taxon>Mycobacteriales</taxon>
        <taxon>Mycobacteriaceae</taxon>
        <taxon>Mycobacterium</taxon>
        <taxon>Mycobacterium simiae complex</taxon>
    </lineage>
</organism>
<evidence type="ECO:0000256" key="1">
    <source>
        <dbReference type="SAM" id="Phobius"/>
    </source>
</evidence>
<accession>A0A7I7Q517</accession>
<gene>
    <name evidence="2" type="ORF">MSTO_15680</name>
</gene>
<reference evidence="2 3" key="1">
    <citation type="journal article" date="2019" name="Emerg. Microbes Infect.">
        <title>Comprehensive subspecies identification of 175 nontuberculous mycobacteria species based on 7547 genomic profiles.</title>
        <authorList>
            <person name="Matsumoto Y."/>
            <person name="Kinjo T."/>
            <person name="Motooka D."/>
            <person name="Nabeya D."/>
            <person name="Jung N."/>
            <person name="Uechi K."/>
            <person name="Horii T."/>
            <person name="Iida T."/>
            <person name="Fujita J."/>
            <person name="Nakamura S."/>
        </authorList>
    </citation>
    <scope>NUCLEOTIDE SEQUENCE [LARGE SCALE GENOMIC DNA]</scope>
    <source>
        <strain evidence="2 3">JCM 17783</strain>
    </source>
</reference>
<sequence length="192" mass="21488">MRAARQWELGVETNNFHFKARLADTGPQTTLDRVSSTRVAPHSVRYRERLWVPWWWWPPAFALATLIAVEVNLGVEALPDWLPFVVLFIVAIGALLWLGRIEIRVTAGADGVVQLWAAEAHLPVTVIARSAEIAPTAKSAALGRQLDPAAYVLHRAWVGPMILLVLDDPDDPTPYWMVSCRRPERVLSALRS</sequence>
<keyword evidence="3" id="KW-1185">Reference proteome</keyword>
<dbReference type="Pfam" id="PF11292">
    <property type="entry name" value="DUF3093"/>
    <property type="match status" value="1"/>
</dbReference>
<dbReference type="EMBL" id="AP022587">
    <property type="protein sequence ID" value="BBY21363.1"/>
    <property type="molecule type" value="Genomic_DNA"/>
</dbReference>
<dbReference type="KEGG" id="msto:MSTO_15680"/>
<feature type="transmembrane region" description="Helical" evidence="1">
    <location>
        <begin position="54"/>
        <end position="75"/>
    </location>
</feature>
<feature type="transmembrane region" description="Helical" evidence="1">
    <location>
        <begin position="81"/>
        <end position="98"/>
    </location>
</feature>
<dbReference type="AlphaFoldDB" id="A0A7I7Q517"/>
<dbReference type="InterPro" id="IPR021443">
    <property type="entry name" value="DUF3093"/>
</dbReference>
<proteinExistence type="predicted"/>
<evidence type="ECO:0000313" key="3">
    <source>
        <dbReference type="Proteomes" id="UP000467130"/>
    </source>
</evidence>